<organism evidence="1 2">
    <name type="scientific">Lasiosphaeris hirsuta</name>
    <dbReference type="NCBI Taxonomy" id="260670"/>
    <lineage>
        <taxon>Eukaryota</taxon>
        <taxon>Fungi</taxon>
        <taxon>Dikarya</taxon>
        <taxon>Ascomycota</taxon>
        <taxon>Pezizomycotina</taxon>
        <taxon>Sordariomycetes</taxon>
        <taxon>Sordariomycetidae</taxon>
        <taxon>Sordariales</taxon>
        <taxon>Lasiosphaeriaceae</taxon>
        <taxon>Lasiosphaeris</taxon>
    </lineage>
</organism>
<comment type="caution">
    <text evidence="1">The sequence shown here is derived from an EMBL/GenBank/DDBJ whole genome shotgun (WGS) entry which is preliminary data.</text>
</comment>
<name>A0AA40E6H2_9PEZI</name>
<dbReference type="AlphaFoldDB" id="A0AA40E6H2"/>
<reference evidence="1" key="1">
    <citation type="submission" date="2023-06" db="EMBL/GenBank/DDBJ databases">
        <title>Genome-scale phylogeny and comparative genomics of the fungal order Sordariales.</title>
        <authorList>
            <consortium name="Lawrence Berkeley National Laboratory"/>
            <person name="Hensen N."/>
            <person name="Bonometti L."/>
            <person name="Westerberg I."/>
            <person name="Brannstrom I.O."/>
            <person name="Guillou S."/>
            <person name="Cros-Aarteil S."/>
            <person name="Calhoun S."/>
            <person name="Haridas S."/>
            <person name="Kuo A."/>
            <person name="Mondo S."/>
            <person name="Pangilinan J."/>
            <person name="Riley R."/>
            <person name="Labutti K."/>
            <person name="Andreopoulos B."/>
            <person name="Lipzen A."/>
            <person name="Chen C."/>
            <person name="Yanf M."/>
            <person name="Daum C."/>
            <person name="Ng V."/>
            <person name="Clum A."/>
            <person name="Steindorff A."/>
            <person name="Ohm R."/>
            <person name="Martin F."/>
            <person name="Silar P."/>
            <person name="Natvig D."/>
            <person name="Lalanne C."/>
            <person name="Gautier V."/>
            <person name="Ament-Velasquez S.L."/>
            <person name="Kruys A."/>
            <person name="Hutchinson M.I."/>
            <person name="Powell A.J."/>
            <person name="Barry K."/>
            <person name="Miller A.N."/>
            <person name="Grigoriev I.V."/>
            <person name="Debuchy R."/>
            <person name="Gladieux P."/>
            <person name="Thoren M.H."/>
            <person name="Johannesson H."/>
        </authorList>
    </citation>
    <scope>NUCLEOTIDE SEQUENCE</scope>
    <source>
        <strain evidence="1">SMH4607-1</strain>
    </source>
</reference>
<evidence type="ECO:0000313" key="1">
    <source>
        <dbReference type="EMBL" id="KAK0724248.1"/>
    </source>
</evidence>
<keyword evidence="2" id="KW-1185">Reference proteome</keyword>
<accession>A0AA40E6H2</accession>
<dbReference type="EMBL" id="JAUKUA010000002">
    <property type="protein sequence ID" value="KAK0724248.1"/>
    <property type="molecule type" value="Genomic_DNA"/>
</dbReference>
<dbReference type="Proteomes" id="UP001172102">
    <property type="component" value="Unassembled WGS sequence"/>
</dbReference>
<sequence length="117" mass="12966">MLQRAALVALIEAMYLGAFSRLTSGRYTPNFYRYQLDRAPNAGAARLIPLGDLTLGTLLYFPRTRRVGALLCAGFQGLGIVMRLREGKEVWGDSLLFGMAVALSFQGYGIWEDDDLD</sequence>
<evidence type="ECO:0000313" key="2">
    <source>
        <dbReference type="Proteomes" id="UP001172102"/>
    </source>
</evidence>
<proteinExistence type="predicted"/>
<protein>
    <submittedName>
        <fullName evidence="1">Uncharacterized protein</fullName>
    </submittedName>
</protein>
<gene>
    <name evidence="1" type="ORF">B0H67DRAFT_480248</name>
</gene>